<name>B4FXS3_MAIZE</name>
<evidence type="ECO:0000313" key="1">
    <source>
        <dbReference type="EMBL" id="ACF86916.1"/>
    </source>
</evidence>
<sequence length="47" mass="5336">MLSCRTQWVFNFFVFLMEDGETLMLVTARLLALQGRGSGLVHCRQGC</sequence>
<dbReference type="HOGENOM" id="CLU_3176172_0_0_1"/>
<accession>B4FXS3</accession>
<protein>
    <submittedName>
        <fullName evidence="1">Uncharacterized protein</fullName>
    </submittedName>
</protein>
<organism evidence="1">
    <name type="scientific">Zea mays</name>
    <name type="common">Maize</name>
    <dbReference type="NCBI Taxonomy" id="4577"/>
    <lineage>
        <taxon>Eukaryota</taxon>
        <taxon>Viridiplantae</taxon>
        <taxon>Streptophyta</taxon>
        <taxon>Embryophyta</taxon>
        <taxon>Tracheophyta</taxon>
        <taxon>Spermatophyta</taxon>
        <taxon>Magnoliopsida</taxon>
        <taxon>Liliopsida</taxon>
        <taxon>Poales</taxon>
        <taxon>Poaceae</taxon>
        <taxon>PACMAD clade</taxon>
        <taxon>Panicoideae</taxon>
        <taxon>Andropogonodae</taxon>
        <taxon>Andropogoneae</taxon>
        <taxon>Tripsacinae</taxon>
        <taxon>Zea</taxon>
    </lineage>
</organism>
<dbReference type="EMBL" id="BT041911">
    <property type="protein sequence ID" value="ACF86916.1"/>
    <property type="molecule type" value="mRNA"/>
</dbReference>
<reference evidence="1" key="1">
    <citation type="journal article" date="2009" name="PLoS Genet.">
        <title>Sequencing, mapping, and analysis of 27,455 maize full-length cDNAs.</title>
        <authorList>
            <person name="Soderlund C."/>
            <person name="Descour A."/>
            <person name="Kudrna D."/>
            <person name="Bomhoff M."/>
            <person name="Boyd L."/>
            <person name="Currie J."/>
            <person name="Angelova A."/>
            <person name="Collura K."/>
            <person name="Wissotski M."/>
            <person name="Ashley E."/>
            <person name="Morrow D."/>
            <person name="Fernandes J."/>
            <person name="Walbot V."/>
            <person name="Yu Y."/>
        </authorList>
    </citation>
    <scope>NUCLEOTIDE SEQUENCE</scope>
    <source>
        <strain evidence="1">B73</strain>
    </source>
</reference>
<dbReference type="AlphaFoldDB" id="B4FXS3"/>
<proteinExistence type="evidence at transcript level"/>